<accession>A0AAV0WC18</accession>
<gene>
    <name evidence="1" type="ORF">MEUPH1_LOCUS9595</name>
</gene>
<name>A0AAV0WC18_9HEMI</name>
<protein>
    <submittedName>
        <fullName evidence="1">Uncharacterized protein</fullName>
    </submittedName>
</protein>
<sequence length="101" mass="11291">MSLKELTYNVRFRDIGSENLAPVCTRHSTQTGTVLTRVAHRQTHSLRFPPAPVRPRMQLTHFGGLVPSVLYDVLTLTVHTNIGLMLVLNNVDDPSSEDLII</sequence>
<dbReference type="AlphaFoldDB" id="A0AAV0WC18"/>
<evidence type="ECO:0000313" key="1">
    <source>
        <dbReference type="EMBL" id="CAI6353475.1"/>
    </source>
</evidence>
<evidence type="ECO:0000313" key="2">
    <source>
        <dbReference type="Proteomes" id="UP001160148"/>
    </source>
</evidence>
<comment type="caution">
    <text evidence="1">The sequence shown here is derived from an EMBL/GenBank/DDBJ whole genome shotgun (WGS) entry which is preliminary data.</text>
</comment>
<dbReference type="Proteomes" id="UP001160148">
    <property type="component" value="Unassembled WGS sequence"/>
</dbReference>
<organism evidence="1 2">
    <name type="scientific">Macrosiphum euphorbiae</name>
    <name type="common">potato aphid</name>
    <dbReference type="NCBI Taxonomy" id="13131"/>
    <lineage>
        <taxon>Eukaryota</taxon>
        <taxon>Metazoa</taxon>
        <taxon>Ecdysozoa</taxon>
        <taxon>Arthropoda</taxon>
        <taxon>Hexapoda</taxon>
        <taxon>Insecta</taxon>
        <taxon>Pterygota</taxon>
        <taxon>Neoptera</taxon>
        <taxon>Paraneoptera</taxon>
        <taxon>Hemiptera</taxon>
        <taxon>Sternorrhyncha</taxon>
        <taxon>Aphidomorpha</taxon>
        <taxon>Aphidoidea</taxon>
        <taxon>Aphididae</taxon>
        <taxon>Macrosiphini</taxon>
        <taxon>Macrosiphum</taxon>
    </lineage>
</organism>
<dbReference type="EMBL" id="CARXXK010000002">
    <property type="protein sequence ID" value="CAI6353475.1"/>
    <property type="molecule type" value="Genomic_DNA"/>
</dbReference>
<keyword evidence="2" id="KW-1185">Reference proteome</keyword>
<proteinExistence type="predicted"/>
<reference evidence="1 2" key="1">
    <citation type="submission" date="2023-01" db="EMBL/GenBank/DDBJ databases">
        <authorList>
            <person name="Whitehead M."/>
        </authorList>
    </citation>
    <scope>NUCLEOTIDE SEQUENCE [LARGE SCALE GENOMIC DNA]</scope>
</reference>